<accession>A0A9W8WQF4</accession>
<dbReference type="AlphaFoldDB" id="A0A9W8WQF4"/>
<comment type="caution">
    <text evidence="1">The sequence shown here is derived from an EMBL/GenBank/DDBJ whole genome shotgun (WGS) entry which is preliminary data.</text>
</comment>
<sequence length="417" mass="47849">MAATHQALSAPASPIEKLPAELLERIHSYTVSDIRSPIWLSEECQRIFRWREQGERGLPTTSQHLQIRLVCRKFRDLAWRAFGEVLGETLFDLGSRDSIYHLHAVAEQQDLTPWVQKLTFTCNILYREFDDLNLLSPRALEEWDSVRQRERGWIPGALAEVRRLIVDRSPPWTEANSQPRVYAANMRKTLGALTNIEEVAYMWDEDLLPQRYKKVWELDSEMHSKAGGTGPEALSAHFGLTITFEALAAAGIRPKSLDIVVEMANFNHAFMYAASTSMSTISEEIETLASRDRYYPISAHRGIFNADPRIAITKTMFPLLRSLILDHDLIDIESNIPNSAWSDTPDLRHLTIIQGGDCKEHVRQWLKCCGRCLDSFRLCSNYPWDLGYIIDSNSQLELESLSPNGHSQHYRRRTRKL</sequence>
<keyword evidence="2" id="KW-1185">Reference proteome</keyword>
<proteinExistence type="predicted"/>
<evidence type="ECO:0000313" key="1">
    <source>
        <dbReference type="EMBL" id="KAJ4330498.1"/>
    </source>
</evidence>
<dbReference type="Proteomes" id="UP001140562">
    <property type="component" value="Unassembled WGS sequence"/>
</dbReference>
<protein>
    <submittedName>
        <fullName evidence="1">Uncharacterized protein</fullName>
    </submittedName>
</protein>
<gene>
    <name evidence="1" type="ORF">N0V87_009946</name>
</gene>
<dbReference type="EMBL" id="JAPEUV010000193">
    <property type="protein sequence ID" value="KAJ4330498.1"/>
    <property type="molecule type" value="Genomic_DNA"/>
</dbReference>
<organism evidence="1 2">
    <name type="scientific">Didymella glomerata</name>
    <dbReference type="NCBI Taxonomy" id="749621"/>
    <lineage>
        <taxon>Eukaryota</taxon>
        <taxon>Fungi</taxon>
        <taxon>Dikarya</taxon>
        <taxon>Ascomycota</taxon>
        <taxon>Pezizomycotina</taxon>
        <taxon>Dothideomycetes</taxon>
        <taxon>Pleosporomycetidae</taxon>
        <taxon>Pleosporales</taxon>
        <taxon>Pleosporineae</taxon>
        <taxon>Didymellaceae</taxon>
        <taxon>Didymella</taxon>
    </lineage>
</organism>
<name>A0A9W8WQF4_9PLEO</name>
<dbReference type="OrthoDB" id="3799413at2759"/>
<reference evidence="1" key="1">
    <citation type="submission" date="2022-10" db="EMBL/GenBank/DDBJ databases">
        <title>Tapping the CABI collections for fungal endophytes: first genome assemblies for Collariella, Neodidymelliopsis, Ascochyta clinopodiicola, Didymella pomorum, Didymosphaeria variabile, Neocosmospora piperis and Neocucurbitaria cava.</title>
        <authorList>
            <person name="Hill R."/>
        </authorList>
    </citation>
    <scope>NUCLEOTIDE SEQUENCE</scope>
    <source>
        <strain evidence="1">IMI 360193</strain>
    </source>
</reference>
<evidence type="ECO:0000313" key="2">
    <source>
        <dbReference type="Proteomes" id="UP001140562"/>
    </source>
</evidence>